<organism evidence="1 2">
    <name type="scientific">Filimonas lacunae</name>
    <dbReference type="NCBI Taxonomy" id="477680"/>
    <lineage>
        <taxon>Bacteria</taxon>
        <taxon>Pseudomonadati</taxon>
        <taxon>Bacteroidota</taxon>
        <taxon>Chitinophagia</taxon>
        <taxon>Chitinophagales</taxon>
        <taxon>Chitinophagaceae</taxon>
        <taxon>Filimonas</taxon>
    </lineage>
</organism>
<sequence>MEIVPEELQQELEKITGEELLPGQTGQDLHERLIAYISSLIVNDQHKLIYLLYRIDLSEQKIKHLLQTHTDAGVLIADLIIERQVQKLQLRKQFRQDDSQIPDEEKW</sequence>
<accession>A0A173MI25</accession>
<evidence type="ECO:0000313" key="2">
    <source>
        <dbReference type="Proteomes" id="UP000186917"/>
    </source>
</evidence>
<dbReference type="AlphaFoldDB" id="A0A173MI25"/>
<keyword evidence="2" id="KW-1185">Reference proteome</keyword>
<dbReference type="KEGG" id="fln:FLA_3296"/>
<gene>
    <name evidence="1" type="ORF">SAMN05421788_102103</name>
</gene>
<dbReference type="OrthoDB" id="711735at2"/>
<dbReference type="EMBL" id="FTOR01000002">
    <property type="protein sequence ID" value="SIS92202.1"/>
    <property type="molecule type" value="Genomic_DNA"/>
</dbReference>
<proteinExistence type="predicted"/>
<name>A0A173MI25_9BACT</name>
<reference evidence="2" key="1">
    <citation type="submission" date="2017-01" db="EMBL/GenBank/DDBJ databases">
        <authorList>
            <person name="Varghese N."/>
            <person name="Submissions S."/>
        </authorList>
    </citation>
    <scope>NUCLEOTIDE SEQUENCE [LARGE SCALE GENOMIC DNA]</scope>
    <source>
        <strain evidence="2">DSM 21054</strain>
    </source>
</reference>
<protein>
    <submittedName>
        <fullName evidence="1">Uncharacterized protein</fullName>
    </submittedName>
</protein>
<dbReference type="RefSeq" id="WP_076377616.1">
    <property type="nucleotide sequence ID" value="NZ_AP017422.1"/>
</dbReference>
<dbReference type="Proteomes" id="UP000186917">
    <property type="component" value="Unassembled WGS sequence"/>
</dbReference>
<evidence type="ECO:0000313" key="1">
    <source>
        <dbReference type="EMBL" id="SIS92202.1"/>
    </source>
</evidence>